<protein>
    <submittedName>
        <fullName evidence="2">Uncharacterized protein</fullName>
    </submittedName>
</protein>
<dbReference type="RefSeq" id="XP_009166284.1">
    <property type="nucleotide sequence ID" value="XM_009168020.1"/>
</dbReference>
<feature type="region of interest" description="Disordered" evidence="1">
    <location>
        <begin position="246"/>
        <end position="274"/>
    </location>
</feature>
<feature type="compositionally biased region" description="Polar residues" evidence="1">
    <location>
        <begin position="47"/>
        <end position="60"/>
    </location>
</feature>
<dbReference type="GeneID" id="20317695"/>
<evidence type="ECO:0000313" key="3">
    <source>
        <dbReference type="Proteomes" id="UP000054324"/>
    </source>
</evidence>
<gene>
    <name evidence="2" type="ORF">T265_03508</name>
</gene>
<feature type="compositionally biased region" description="Polar residues" evidence="1">
    <location>
        <begin position="15"/>
        <end position="30"/>
    </location>
</feature>
<dbReference type="AlphaFoldDB" id="A0A074ZS09"/>
<evidence type="ECO:0000256" key="1">
    <source>
        <dbReference type="SAM" id="MobiDB-lite"/>
    </source>
</evidence>
<feature type="region of interest" description="Disordered" evidence="1">
    <location>
        <begin position="1"/>
        <end position="145"/>
    </location>
</feature>
<dbReference type="EMBL" id="KL596669">
    <property type="protein sequence ID" value="KER29916.1"/>
    <property type="molecule type" value="Genomic_DNA"/>
</dbReference>
<organism evidence="2 3">
    <name type="scientific">Opisthorchis viverrini</name>
    <name type="common">Southeast Asian liver fluke</name>
    <dbReference type="NCBI Taxonomy" id="6198"/>
    <lineage>
        <taxon>Eukaryota</taxon>
        <taxon>Metazoa</taxon>
        <taxon>Spiralia</taxon>
        <taxon>Lophotrochozoa</taxon>
        <taxon>Platyhelminthes</taxon>
        <taxon>Trematoda</taxon>
        <taxon>Digenea</taxon>
        <taxon>Opisthorchiida</taxon>
        <taxon>Opisthorchiata</taxon>
        <taxon>Opisthorchiidae</taxon>
        <taxon>Opisthorchis</taxon>
    </lineage>
</organism>
<keyword evidence="3" id="KW-1185">Reference proteome</keyword>
<dbReference type="Proteomes" id="UP000054324">
    <property type="component" value="Unassembled WGS sequence"/>
</dbReference>
<feature type="compositionally biased region" description="Polar residues" evidence="1">
    <location>
        <begin position="74"/>
        <end position="90"/>
    </location>
</feature>
<feature type="compositionally biased region" description="Basic and acidic residues" evidence="1">
    <location>
        <begin position="1"/>
        <end position="10"/>
    </location>
</feature>
<dbReference type="KEGG" id="ovi:T265_03508"/>
<sequence length="417" mass="44932">MRLIEFHSTECEDWQPSNTESHQLSTEVRVTTTTTATTTAHHKSIPAGTSQTIRNTNLAKQTPEDDEEQHSTDHTQQTDSYPNNKTSSERVASIRNLSDEIVGPTTEVDNSIQTTTSQTVRWSNGRSDVIPSSEDGRPSSSLVVSAPATPNKLGYSITTTATTAMGSSAQTSLLQTASETVLRNSVHAGQSDTPKTDISSNTTVSFSTRNTEALGKGESALHSQNATRTGTGHKTQTTVGVNALSDAKSDVRQQETRPSDTISSVETSTQQTSVTQQTLHSALTTTATIFKAKYSTTRASSTVFSSEAPTSGQIAFQETTVPVILPVEEEKQAPSTTFTAKISTPSRKPGCLLVNVKIFCIVIPVYRLQPDSGNTNHYPNIGQTKVVHLLSVLMLWVVLHYEEPGSSSVEPTEDCRS</sequence>
<reference evidence="2 3" key="1">
    <citation type="submission" date="2013-11" db="EMBL/GenBank/DDBJ databases">
        <title>Opisthorchis viverrini - life in the bile duct.</title>
        <authorList>
            <person name="Young N.D."/>
            <person name="Nagarajan N."/>
            <person name="Lin S.J."/>
            <person name="Korhonen P.K."/>
            <person name="Jex A.R."/>
            <person name="Hall R.S."/>
            <person name="Safavi-Hemami H."/>
            <person name="Kaewkong W."/>
            <person name="Bertrand D."/>
            <person name="Gao S."/>
            <person name="Seet Q."/>
            <person name="Wongkham S."/>
            <person name="Teh B.T."/>
            <person name="Wongkham C."/>
            <person name="Intapan P.M."/>
            <person name="Maleewong W."/>
            <person name="Yang X."/>
            <person name="Hu M."/>
            <person name="Wang Z."/>
            <person name="Hofmann A."/>
            <person name="Sternberg P.W."/>
            <person name="Tan P."/>
            <person name="Wang J."/>
            <person name="Gasser R.B."/>
        </authorList>
    </citation>
    <scope>NUCLEOTIDE SEQUENCE [LARGE SCALE GENOMIC DNA]</scope>
</reference>
<dbReference type="OrthoDB" id="6308463at2759"/>
<feature type="compositionally biased region" description="Polar residues" evidence="1">
    <location>
        <begin position="107"/>
        <end position="126"/>
    </location>
</feature>
<feature type="region of interest" description="Disordered" evidence="1">
    <location>
        <begin position="214"/>
        <end position="234"/>
    </location>
</feature>
<proteinExistence type="predicted"/>
<evidence type="ECO:0000313" key="2">
    <source>
        <dbReference type="EMBL" id="KER29916.1"/>
    </source>
</evidence>
<feature type="compositionally biased region" description="Low complexity" evidence="1">
    <location>
        <begin position="261"/>
        <end position="274"/>
    </location>
</feature>
<name>A0A074ZS09_OPIVI</name>
<accession>A0A074ZS09</accession>
<dbReference type="CTD" id="20317695"/>
<feature type="compositionally biased region" description="Basic and acidic residues" evidence="1">
    <location>
        <begin position="247"/>
        <end position="258"/>
    </location>
</feature>